<dbReference type="PANTHER" id="PTHR34801">
    <property type="entry name" value="EXPRESSED PROTEIN"/>
    <property type="match status" value="1"/>
</dbReference>
<accession>A0A0L0GD53</accession>
<feature type="compositionally biased region" description="Basic and acidic residues" evidence="1">
    <location>
        <begin position="155"/>
        <end position="164"/>
    </location>
</feature>
<protein>
    <recommendedName>
        <fullName evidence="4">DUF1499 domain-containing protein</fullName>
    </recommendedName>
</protein>
<keyword evidence="3" id="KW-1185">Reference proteome</keyword>
<feature type="compositionally biased region" description="Low complexity" evidence="1">
    <location>
        <begin position="165"/>
        <end position="176"/>
    </location>
</feature>
<dbReference type="PANTHER" id="PTHR34801:SF6">
    <property type="entry name" value="SLL1620 PROTEIN"/>
    <property type="match status" value="1"/>
</dbReference>
<reference evidence="2 3" key="1">
    <citation type="submission" date="2011-02" db="EMBL/GenBank/DDBJ databases">
        <title>The Genome Sequence of Sphaeroforma arctica JP610.</title>
        <authorList>
            <consortium name="The Broad Institute Genome Sequencing Platform"/>
            <person name="Russ C."/>
            <person name="Cuomo C."/>
            <person name="Young S.K."/>
            <person name="Zeng Q."/>
            <person name="Gargeya S."/>
            <person name="Alvarado L."/>
            <person name="Berlin A."/>
            <person name="Chapman S.B."/>
            <person name="Chen Z."/>
            <person name="Freedman E."/>
            <person name="Gellesch M."/>
            <person name="Goldberg J."/>
            <person name="Griggs A."/>
            <person name="Gujja S."/>
            <person name="Heilman E."/>
            <person name="Heiman D."/>
            <person name="Howarth C."/>
            <person name="Mehta T."/>
            <person name="Neiman D."/>
            <person name="Pearson M."/>
            <person name="Roberts A."/>
            <person name="Saif S."/>
            <person name="Shea T."/>
            <person name="Shenoy N."/>
            <person name="Sisk P."/>
            <person name="Stolte C."/>
            <person name="Sykes S."/>
            <person name="White J."/>
            <person name="Yandava C."/>
            <person name="Burger G."/>
            <person name="Gray M.W."/>
            <person name="Holland P.W.H."/>
            <person name="King N."/>
            <person name="Lang F.B.F."/>
            <person name="Roger A.J."/>
            <person name="Ruiz-Trillo I."/>
            <person name="Haas B."/>
            <person name="Nusbaum C."/>
            <person name="Birren B."/>
        </authorList>
    </citation>
    <scope>NUCLEOTIDE SEQUENCE [LARGE SCALE GENOMIC DNA]</scope>
    <source>
        <strain evidence="2 3">JP610</strain>
    </source>
</reference>
<dbReference type="AlphaFoldDB" id="A0A0L0GD53"/>
<dbReference type="GeneID" id="25902198"/>
<gene>
    <name evidence="2" type="ORF">SARC_01694</name>
</gene>
<organism evidence="2 3">
    <name type="scientific">Sphaeroforma arctica JP610</name>
    <dbReference type="NCBI Taxonomy" id="667725"/>
    <lineage>
        <taxon>Eukaryota</taxon>
        <taxon>Ichthyosporea</taxon>
        <taxon>Ichthyophonida</taxon>
        <taxon>Sphaeroforma</taxon>
    </lineage>
</organism>
<dbReference type="Proteomes" id="UP000054560">
    <property type="component" value="Unassembled WGS sequence"/>
</dbReference>
<name>A0A0L0GD53_9EUKA</name>
<sequence>MVGKMPTDIGVHEGNTLKAVPKTPNCVSSMCPAADKQHFIEPIAFTQETTVDALAHLASVIGQKGHLVAKTATKSYQHYTYTTYIMKFVDDVEFLADAEAKVLHVRAASRVGRSDFGVNRKRVEAIRKAFSAPTKTKTTTKDTKEAVKETSAATEDSKVKKSTETTETVADTTEPTVKAETPVLNEATKQPEAETEEAIPGAIAA</sequence>
<feature type="region of interest" description="Disordered" evidence="1">
    <location>
        <begin position="134"/>
        <end position="205"/>
    </location>
</feature>
<dbReference type="EMBL" id="KQ241665">
    <property type="protein sequence ID" value="KNC86168.1"/>
    <property type="molecule type" value="Genomic_DNA"/>
</dbReference>
<dbReference type="RefSeq" id="XP_014160070.1">
    <property type="nucleotide sequence ID" value="XM_014304595.1"/>
</dbReference>
<evidence type="ECO:0000256" key="1">
    <source>
        <dbReference type="SAM" id="MobiDB-lite"/>
    </source>
</evidence>
<dbReference type="eggNOG" id="ENOG502QPJZ">
    <property type="taxonomic scope" value="Eukaryota"/>
</dbReference>
<dbReference type="OrthoDB" id="2115692at2759"/>
<feature type="compositionally biased region" description="Basic and acidic residues" evidence="1">
    <location>
        <begin position="139"/>
        <end position="148"/>
    </location>
</feature>
<dbReference type="Pfam" id="PF07386">
    <property type="entry name" value="DUF1499"/>
    <property type="match status" value="1"/>
</dbReference>
<evidence type="ECO:0008006" key="4">
    <source>
        <dbReference type="Google" id="ProtNLM"/>
    </source>
</evidence>
<proteinExistence type="predicted"/>
<evidence type="ECO:0000313" key="3">
    <source>
        <dbReference type="Proteomes" id="UP000054560"/>
    </source>
</evidence>
<dbReference type="InterPro" id="IPR010865">
    <property type="entry name" value="DUF1499"/>
</dbReference>
<evidence type="ECO:0000313" key="2">
    <source>
        <dbReference type="EMBL" id="KNC86168.1"/>
    </source>
</evidence>